<protein>
    <submittedName>
        <fullName evidence="2">Uncharacterized protein</fullName>
    </submittedName>
</protein>
<sequence length="456" mass="50348">MTTALQMFALANLIQPSFQEAPQEASQRAQRDAVGTMQARPAAQDSKVSATSQSVDVKPTVQRKKTQAPVAPPASHGKGDGKLDLGIAVRGRYDLRFNDVGKNGQGRTSSHLSYDTIILTADYDSSFLFGSLQYRFYGGSFIYGSSSGYKGYPGEISFPMYGYVGAKIDKSTKITLGLAPVPFDDRWWGSSFLNSVGFVYGLEEVYDVGAVFSHVHKRWSFDAGFFPTTIPNAIGRSADSARYSVNFVRGGTALQYGSSNDERYIGVARVRYHLLPDDADGLVLTGSAWVSTVHNYTTRRNGQRRAFSLSLKRKSGPWRFKLMGARQDMDLKNPGTNEVVTVGDYDSPYNIAARGTIGFAEIARTIDTGKLPVKLDMFVNYARVWKDIGHNAPDTDRLSVGAFWSDKATNRFRVWSEYYLGRNDPYIGAGQFTNGAGFGGDNRYKSSFLIIFGYYL</sequence>
<gene>
    <name evidence="2" type="ORF">SSA02_03540</name>
</gene>
<name>A0A511BLH5_9PROT</name>
<proteinExistence type="predicted"/>
<dbReference type="RefSeq" id="WP_222591046.1">
    <property type="nucleotide sequence ID" value="NZ_BJVC01000001.1"/>
</dbReference>
<evidence type="ECO:0000313" key="3">
    <source>
        <dbReference type="Proteomes" id="UP000321405"/>
    </source>
</evidence>
<keyword evidence="3" id="KW-1185">Reference proteome</keyword>
<dbReference type="Proteomes" id="UP000321405">
    <property type="component" value="Unassembled WGS sequence"/>
</dbReference>
<evidence type="ECO:0000256" key="1">
    <source>
        <dbReference type="SAM" id="MobiDB-lite"/>
    </source>
</evidence>
<feature type="compositionally biased region" description="Polar residues" evidence="1">
    <location>
        <begin position="46"/>
        <end position="55"/>
    </location>
</feature>
<comment type="caution">
    <text evidence="2">The sequence shown here is derived from an EMBL/GenBank/DDBJ whole genome shotgun (WGS) entry which is preliminary data.</text>
</comment>
<organism evidence="2 3">
    <name type="scientific">Swaminathania salitolerans</name>
    <dbReference type="NCBI Taxonomy" id="182838"/>
    <lineage>
        <taxon>Bacteria</taxon>
        <taxon>Pseudomonadati</taxon>
        <taxon>Pseudomonadota</taxon>
        <taxon>Alphaproteobacteria</taxon>
        <taxon>Acetobacterales</taxon>
        <taxon>Acetobacteraceae</taxon>
        <taxon>Swaminathania</taxon>
    </lineage>
</organism>
<reference evidence="2 3" key="1">
    <citation type="submission" date="2019-07" db="EMBL/GenBank/DDBJ databases">
        <title>Whole genome shotgun sequence of Swaminathania salitolerans NBRC 104436.</title>
        <authorList>
            <person name="Hosoyama A."/>
            <person name="Uohara A."/>
            <person name="Ohji S."/>
            <person name="Ichikawa N."/>
        </authorList>
    </citation>
    <scope>NUCLEOTIDE SEQUENCE [LARGE SCALE GENOMIC DNA]</scope>
    <source>
        <strain evidence="2 3">NBRC 104436</strain>
    </source>
</reference>
<evidence type="ECO:0000313" key="2">
    <source>
        <dbReference type="EMBL" id="GEL01191.1"/>
    </source>
</evidence>
<dbReference type="EMBL" id="BJVC01000001">
    <property type="protein sequence ID" value="GEL01191.1"/>
    <property type="molecule type" value="Genomic_DNA"/>
</dbReference>
<accession>A0A511BLH5</accession>
<dbReference type="AlphaFoldDB" id="A0A511BLH5"/>
<feature type="region of interest" description="Disordered" evidence="1">
    <location>
        <begin position="20"/>
        <end position="82"/>
    </location>
</feature>